<dbReference type="PRINTS" id="PR00081">
    <property type="entry name" value="GDHRDH"/>
</dbReference>
<dbReference type="PANTHER" id="PTHR42879">
    <property type="entry name" value="3-OXOACYL-(ACYL-CARRIER-PROTEIN) REDUCTASE"/>
    <property type="match status" value="1"/>
</dbReference>
<dbReference type="GO" id="GO:0008202">
    <property type="term" value="P:steroid metabolic process"/>
    <property type="evidence" value="ECO:0007669"/>
    <property type="project" value="UniProtKB-KW"/>
</dbReference>
<keyword evidence="3" id="KW-0443">Lipid metabolism</keyword>
<dbReference type="InterPro" id="IPR002347">
    <property type="entry name" value="SDR_fam"/>
</dbReference>
<comment type="similarity">
    <text evidence="1">Belongs to the short-chain dehydrogenases/reductases (SDR) family.</text>
</comment>
<dbReference type="Proteomes" id="UP000054623">
    <property type="component" value="Unassembled WGS sequence"/>
</dbReference>
<comment type="caution">
    <text evidence="4">The sequence shown here is derived from an EMBL/GenBank/DDBJ whole genome shotgun (WGS) entry which is preliminary data.</text>
</comment>
<accession>A0A0W1JR18</accession>
<dbReference type="GO" id="GO:0016491">
    <property type="term" value="F:oxidoreductase activity"/>
    <property type="evidence" value="ECO:0007669"/>
    <property type="project" value="UniProtKB-KW"/>
</dbReference>
<dbReference type="PRINTS" id="PR00080">
    <property type="entry name" value="SDRFAMILY"/>
</dbReference>
<keyword evidence="3" id="KW-0753">Steroid metabolism</keyword>
<dbReference type="PANTHER" id="PTHR42879:SF2">
    <property type="entry name" value="3-OXOACYL-[ACYL-CARRIER-PROTEIN] REDUCTASE FABG"/>
    <property type="match status" value="1"/>
</dbReference>
<dbReference type="Pfam" id="PF13561">
    <property type="entry name" value="adh_short_C2"/>
    <property type="match status" value="1"/>
</dbReference>
<dbReference type="AlphaFoldDB" id="A0A0W1JR18"/>
<evidence type="ECO:0000256" key="1">
    <source>
        <dbReference type="ARBA" id="ARBA00006484"/>
    </source>
</evidence>
<name>A0A0W1JR18_DESHA</name>
<dbReference type="InterPro" id="IPR036291">
    <property type="entry name" value="NAD(P)-bd_dom_sf"/>
</dbReference>
<evidence type="ECO:0000313" key="4">
    <source>
        <dbReference type="EMBL" id="KTE93846.1"/>
    </source>
</evidence>
<dbReference type="GO" id="GO:0032787">
    <property type="term" value="P:monocarboxylic acid metabolic process"/>
    <property type="evidence" value="ECO:0007669"/>
    <property type="project" value="UniProtKB-ARBA"/>
</dbReference>
<dbReference type="PROSITE" id="PS00061">
    <property type="entry name" value="ADH_SHORT"/>
    <property type="match status" value="1"/>
</dbReference>
<evidence type="ECO:0000256" key="2">
    <source>
        <dbReference type="ARBA" id="ARBA00023002"/>
    </source>
</evidence>
<proteinExistence type="inferred from homology"/>
<evidence type="ECO:0000313" key="5">
    <source>
        <dbReference type="Proteomes" id="UP000054623"/>
    </source>
</evidence>
<dbReference type="EMBL" id="LOCK01000001">
    <property type="protein sequence ID" value="KTE93846.1"/>
    <property type="molecule type" value="Genomic_DNA"/>
</dbReference>
<protein>
    <recommendedName>
        <fullName evidence="6">3-oxoacyl-[acyl-carrier-protein] reductase</fullName>
    </recommendedName>
</protein>
<dbReference type="RefSeq" id="WP_058490627.1">
    <property type="nucleotide sequence ID" value="NZ_LOCK01000001.1"/>
</dbReference>
<sequence length="248" mass="26501">MGFSNRVALITGAAQGLGKCIAELLASEGAIVVVTDILSNKVRAEDTAIEFKKKGYTVSLKYADVSSMESMLEVAKEINEEFGKIDILVNNAGINIDGLVKDRNKENWDKTININLTGAYVCTAAVIPYMREKKYGRIVNIASVVGRTGIVGTPYYAASKAGLIGLTKSTAIEVARKGILVNAIAPGYIETAMMASYSDDVINSLKSKIPLGRLAKPKEIAKAVAFLASDDCTYMTGSVLDINGGFWT</sequence>
<reference evidence="4 5" key="1">
    <citation type="submission" date="2015-12" db="EMBL/GenBank/DDBJ databases">
        <title>Draft Genome Sequence of Desulfitobacterium hafniense Strain DH, a Sulfate-reducing Bacterium Isolated from Paddy Soils.</title>
        <authorList>
            <person name="Bao P."/>
            <person name="Zhang X."/>
            <person name="Li G."/>
        </authorList>
    </citation>
    <scope>NUCLEOTIDE SEQUENCE [LARGE SCALE GENOMIC DNA]</scope>
    <source>
        <strain evidence="4 5">DH</strain>
    </source>
</reference>
<dbReference type="OrthoDB" id="9803333at2"/>
<dbReference type="InterPro" id="IPR050259">
    <property type="entry name" value="SDR"/>
</dbReference>
<dbReference type="FunFam" id="3.40.50.720:FF:000173">
    <property type="entry name" value="3-oxoacyl-[acyl-carrier protein] reductase"/>
    <property type="match status" value="1"/>
</dbReference>
<evidence type="ECO:0008006" key="6">
    <source>
        <dbReference type="Google" id="ProtNLM"/>
    </source>
</evidence>
<gene>
    <name evidence="4" type="ORF">AT727_02505</name>
</gene>
<dbReference type="SUPFAM" id="SSF51735">
    <property type="entry name" value="NAD(P)-binding Rossmann-fold domains"/>
    <property type="match status" value="1"/>
</dbReference>
<keyword evidence="2" id="KW-0560">Oxidoreductase</keyword>
<dbReference type="Gene3D" id="3.40.50.720">
    <property type="entry name" value="NAD(P)-binding Rossmann-like Domain"/>
    <property type="match status" value="1"/>
</dbReference>
<dbReference type="NCBIfam" id="NF009466">
    <property type="entry name" value="PRK12826.1-2"/>
    <property type="match status" value="1"/>
</dbReference>
<organism evidence="4 5">
    <name type="scientific">Desulfitobacterium hafniense</name>
    <name type="common">Desulfitobacterium frappieri</name>
    <dbReference type="NCBI Taxonomy" id="49338"/>
    <lineage>
        <taxon>Bacteria</taxon>
        <taxon>Bacillati</taxon>
        <taxon>Bacillota</taxon>
        <taxon>Clostridia</taxon>
        <taxon>Eubacteriales</taxon>
        <taxon>Desulfitobacteriaceae</taxon>
        <taxon>Desulfitobacterium</taxon>
    </lineage>
</organism>
<dbReference type="InterPro" id="IPR020904">
    <property type="entry name" value="Sc_DH/Rdtase_CS"/>
</dbReference>
<dbReference type="NCBIfam" id="NF005559">
    <property type="entry name" value="PRK07231.1"/>
    <property type="match status" value="1"/>
</dbReference>
<evidence type="ECO:0000256" key="3">
    <source>
        <dbReference type="ARBA" id="ARBA00023221"/>
    </source>
</evidence>